<organism evidence="1 2">
    <name type="scientific">Arctium lappa</name>
    <name type="common">Greater burdock</name>
    <name type="synonym">Lappa major</name>
    <dbReference type="NCBI Taxonomy" id="4217"/>
    <lineage>
        <taxon>Eukaryota</taxon>
        <taxon>Viridiplantae</taxon>
        <taxon>Streptophyta</taxon>
        <taxon>Embryophyta</taxon>
        <taxon>Tracheophyta</taxon>
        <taxon>Spermatophyta</taxon>
        <taxon>Magnoliopsida</taxon>
        <taxon>eudicotyledons</taxon>
        <taxon>Gunneridae</taxon>
        <taxon>Pentapetalae</taxon>
        <taxon>asterids</taxon>
        <taxon>campanulids</taxon>
        <taxon>Asterales</taxon>
        <taxon>Asteraceae</taxon>
        <taxon>Carduoideae</taxon>
        <taxon>Cardueae</taxon>
        <taxon>Arctiinae</taxon>
        <taxon>Arctium</taxon>
    </lineage>
</organism>
<dbReference type="Proteomes" id="UP001055879">
    <property type="component" value="Linkage Group LG03"/>
</dbReference>
<comment type="caution">
    <text evidence="1">The sequence shown here is derived from an EMBL/GenBank/DDBJ whole genome shotgun (WGS) entry which is preliminary data.</text>
</comment>
<protein>
    <submittedName>
        <fullName evidence="1">Uncharacterized protein</fullName>
    </submittedName>
</protein>
<proteinExistence type="predicted"/>
<accession>A0ACB9DGQ6</accession>
<sequence length="119" mass="13037">MDRRIRDLEALTAHLRHTHVSTNMAPSYTSPGQNYPFSTPSFQQNFGMTSMMPAYTSPGYTQAATGGNYPFSTPSFQQNFGMPTGDYYKPQMMEPGPSVISGLVVVGISRICKSTLGLE</sequence>
<evidence type="ECO:0000313" key="2">
    <source>
        <dbReference type="Proteomes" id="UP001055879"/>
    </source>
</evidence>
<keyword evidence="2" id="KW-1185">Reference proteome</keyword>
<reference evidence="1 2" key="2">
    <citation type="journal article" date="2022" name="Mol. Ecol. Resour.">
        <title>The genomes of chicory, endive, great burdock and yacon provide insights into Asteraceae paleo-polyploidization history and plant inulin production.</title>
        <authorList>
            <person name="Fan W."/>
            <person name="Wang S."/>
            <person name="Wang H."/>
            <person name="Wang A."/>
            <person name="Jiang F."/>
            <person name="Liu H."/>
            <person name="Zhao H."/>
            <person name="Xu D."/>
            <person name="Zhang Y."/>
        </authorList>
    </citation>
    <scope>NUCLEOTIDE SEQUENCE [LARGE SCALE GENOMIC DNA]</scope>
    <source>
        <strain evidence="2">cv. Niubang</strain>
    </source>
</reference>
<evidence type="ECO:0000313" key="1">
    <source>
        <dbReference type="EMBL" id="KAI3745839.1"/>
    </source>
</evidence>
<reference evidence="2" key="1">
    <citation type="journal article" date="2022" name="Mol. Ecol. Resour.">
        <title>The genomes of chicory, endive, great burdock and yacon provide insights into Asteraceae palaeo-polyploidization history and plant inulin production.</title>
        <authorList>
            <person name="Fan W."/>
            <person name="Wang S."/>
            <person name="Wang H."/>
            <person name="Wang A."/>
            <person name="Jiang F."/>
            <person name="Liu H."/>
            <person name="Zhao H."/>
            <person name="Xu D."/>
            <person name="Zhang Y."/>
        </authorList>
    </citation>
    <scope>NUCLEOTIDE SEQUENCE [LARGE SCALE GENOMIC DNA]</scope>
    <source>
        <strain evidence="2">cv. Niubang</strain>
    </source>
</reference>
<name>A0ACB9DGQ6_ARCLA</name>
<gene>
    <name evidence="1" type="ORF">L6452_08250</name>
</gene>
<dbReference type="EMBL" id="CM042049">
    <property type="protein sequence ID" value="KAI3745839.1"/>
    <property type="molecule type" value="Genomic_DNA"/>
</dbReference>